<feature type="non-terminal residue" evidence="1">
    <location>
        <position position="1"/>
    </location>
</feature>
<comment type="caution">
    <text evidence="1">The sequence shown here is derived from an EMBL/GenBank/DDBJ whole genome shotgun (WGS) entry which is preliminary data.</text>
</comment>
<sequence length="324" mass="37719">NRIEEIGDNLYDNLQKKKTESCSIYNAKFTLNNIPCEIEYDLSHFTLQELDKLANLATENFNDDNINPIPTSLNENDNEQFILNNVPCEPLNLCSMCKETNDCFNLFSSKVNKIEKIVDNLHECISKRNEKLSKFTAQFSLNNVPCELEYDLSNFTLEELEKLGNFTIQNFNDKKYPSCTSPKKNENEDFDNVPLVLECNLPNFTLNEIEESKEESANDDNNHENESFIPYDLLNFTLEEFPTHNSNVDKYPSCISPKKNENEEFTADNIPFEFEYNFPYFTLDQLEESAIQDFNGDNNHENENFPFNHVPCELEYDLTNSLLE</sequence>
<dbReference type="EMBL" id="CAJVPQ010005831">
    <property type="protein sequence ID" value="CAG8676311.1"/>
    <property type="molecule type" value="Genomic_DNA"/>
</dbReference>
<dbReference type="Proteomes" id="UP000789570">
    <property type="component" value="Unassembled WGS sequence"/>
</dbReference>
<name>A0A9N9HIC9_9GLOM</name>
<evidence type="ECO:0000313" key="1">
    <source>
        <dbReference type="EMBL" id="CAG8676311.1"/>
    </source>
</evidence>
<evidence type="ECO:0000313" key="2">
    <source>
        <dbReference type="Proteomes" id="UP000789570"/>
    </source>
</evidence>
<dbReference type="AlphaFoldDB" id="A0A9N9HIC9"/>
<keyword evidence="2" id="KW-1185">Reference proteome</keyword>
<accession>A0A9N9HIC9</accession>
<protein>
    <submittedName>
        <fullName evidence="1">15763_t:CDS:1</fullName>
    </submittedName>
</protein>
<reference evidence="1" key="1">
    <citation type="submission" date="2021-06" db="EMBL/GenBank/DDBJ databases">
        <authorList>
            <person name="Kallberg Y."/>
            <person name="Tangrot J."/>
            <person name="Rosling A."/>
        </authorList>
    </citation>
    <scope>NUCLEOTIDE SEQUENCE</scope>
    <source>
        <strain evidence="1">UK204</strain>
    </source>
</reference>
<gene>
    <name evidence="1" type="ORF">FCALED_LOCUS12271</name>
</gene>
<proteinExistence type="predicted"/>
<organism evidence="1 2">
    <name type="scientific">Funneliformis caledonium</name>
    <dbReference type="NCBI Taxonomy" id="1117310"/>
    <lineage>
        <taxon>Eukaryota</taxon>
        <taxon>Fungi</taxon>
        <taxon>Fungi incertae sedis</taxon>
        <taxon>Mucoromycota</taxon>
        <taxon>Glomeromycotina</taxon>
        <taxon>Glomeromycetes</taxon>
        <taxon>Glomerales</taxon>
        <taxon>Glomeraceae</taxon>
        <taxon>Funneliformis</taxon>
    </lineage>
</organism>